<protein>
    <submittedName>
        <fullName evidence="4">Dihydroxyacetone kinase DhaL subunit</fullName>
    </submittedName>
</protein>
<feature type="domain" description="DhaL" evidence="3">
    <location>
        <begin position="8"/>
        <end position="209"/>
    </location>
</feature>
<dbReference type="EMBL" id="SORE01000036">
    <property type="protein sequence ID" value="TDY37700.1"/>
    <property type="molecule type" value="Genomic_DNA"/>
</dbReference>
<dbReference type="Gene3D" id="1.25.40.340">
    <property type="match status" value="1"/>
</dbReference>
<sequence length="233" mass="24323">MTDTIDMTTAGIVVANLIGVINTNRTYLSEIDGAIGDGDHGINMSKGFSQCGERLAKRAAPPPLPVALADLSDALMGGIGGSMGPLYGSFFLDMGSVLEGHALLDKHLFYRALSAGIDAVQAIGDAKVGDKTLIDTLEPARAAYDAALNDNRSFRECLDAMTVAAEAGMNSTRELRARVGRASRLGDRSIGVLDAGACSCFLILRSISESLRALLEGSAASGIRPVQTEKHPA</sequence>
<dbReference type="InterPro" id="IPR004007">
    <property type="entry name" value="DhaL_dom"/>
</dbReference>
<dbReference type="InterPro" id="IPR012737">
    <property type="entry name" value="DhaK_L_YcgS"/>
</dbReference>
<dbReference type="GO" id="GO:0019563">
    <property type="term" value="P:glycerol catabolic process"/>
    <property type="evidence" value="ECO:0007669"/>
    <property type="project" value="TreeGrafter"/>
</dbReference>
<reference evidence="4 5" key="1">
    <citation type="submission" date="2019-03" db="EMBL/GenBank/DDBJ databases">
        <title>Genomic Encyclopedia of Type Strains, Phase III (KMG-III): the genomes of soil and plant-associated and newly described type strains.</title>
        <authorList>
            <person name="Whitman W."/>
        </authorList>
    </citation>
    <scope>NUCLEOTIDE SEQUENCE [LARGE SCALE GENOMIC DNA]</scope>
    <source>
        <strain evidence="4 5">LMG 29544</strain>
    </source>
</reference>
<dbReference type="InterPro" id="IPR036117">
    <property type="entry name" value="DhaL_dom_sf"/>
</dbReference>
<evidence type="ECO:0000313" key="5">
    <source>
        <dbReference type="Proteomes" id="UP000295509"/>
    </source>
</evidence>
<dbReference type="SMART" id="SM01120">
    <property type="entry name" value="Dak2"/>
    <property type="match status" value="1"/>
</dbReference>
<dbReference type="PANTHER" id="PTHR28629:SF4">
    <property type="entry name" value="TRIOKINASE_FMN CYCLASE"/>
    <property type="match status" value="1"/>
</dbReference>
<organism evidence="4 5">
    <name type="scientific">Paraburkholderia rhizosphaerae</name>
    <dbReference type="NCBI Taxonomy" id="480658"/>
    <lineage>
        <taxon>Bacteria</taxon>
        <taxon>Pseudomonadati</taxon>
        <taxon>Pseudomonadota</taxon>
        <taxon>Betaproteobacteria</taxon>
        <taxon>Burkholderiales</taxon>
        <taxon>Burkholderiaceae</taxon>
        <taxon>Paraburkholderia</taxon>
    </lineage>
</organism>
<dbReference type="SUPFAM" id="SSF101473">
    <property type="entry name" value="DhaL-like"/>
    <property type="match status" value="1"/>
</dbReference>
<dbReference type="Pfam" id="PF02734">
    <property type="entry name" value="Dak2"/>
    <property type="match status" value="1"/>
</dbReference>
<dbReference type="PROSITE" id="PS51480">
    <property type="entry name" value="DHAL"/>
    <property type="match status" value="1"/>
</dbReference>
<keyword evidence="2 4" id="KW-0418">Kinase</keyword>
<dbReference type="InterPro" id="IPR050861">
    <property type="entry name" value="Dihydroxyacetone_Kinase"/>
</dbReference>
<evidence type="ECO:0000256" key="2">
    <source>
        <dbReference type="ARBA" id="ARBA00022777"/>
    </source>
</evidence>
<keyword evidence="1" id="KW-0808">Transferase</keyword>
<name>A0A4R8L736_9BURK</name>
<proteinExistence type="predicted"/>
<evidence type="ECO:0000313" key="4">
    <source>
        <dbReference type="EMBL" id="TDY37700.1"/>
    </source>
</evidence>
<evidence type="ECO:0000256" key="1">
    <source>
        <dbReference type="ARBA" id="ARBA00022679"/>
    </source>
</evidence>
<keyword evidence="5" id="KW-1185">Reference proteome</keyword>
<dbReference type="PANTHER" id="PTHR28629">
    <property type="entry name" value="TRIOKINASE/FMN CYCLASE"/>
    <property type="match status" value="1"/>
</dbReference>
<gene>
    <name evidence="4" type="ORF">BX592_13610</name>
</gene>
<dbReference type="GO" id="GO:0004371">
    <property type="term" value="F:glycerone kinase activity"/>
    <property type="evidence" value="ECO:0007669"/>
    <property type="project" value="InterPro"/>
</dbReference>
<dbReference type="Proteomes" id="UP000295509">
    <property type="component" value="Unassembled WGS sequence"/>
</dbReference>
<dbReference type="NCBIfam" id="TIGR02365">
    <property type="entry name" value="dha_L_ycgS"/>
    <property type="match status" value="1"/>
</dbReference>
<dbReference type="GO" id="GO:0005829">
    <property type="term" value="C:cytosol"/>
    <property type="evidence" value="ECO:0007669"/>
    <property type="project" value="TreeGrafter"/>
</dbReference>
<dbReference type="FunFam" id="1.25.40.340:FF:000002">
    <property type="entry name" value="Dihydroxyacetone kinase, L subunit"/>
    <property type="match status" value="1"/>
</dbReference>
<dbReference type="AlphaFoldDB" id="A0A4R8L736"/>
<comment type="caution">
    <text evidence="4">The sequence shown here is derived from an EMBL/GenBank/DDBJ whole genome shotgun (WGS) entry which is preliminary data.</text>
</comment>
<evidence type="ECO:0000259" key="3">
    <source>
        <dbReference type="PROSITE" id="PS51480"/>
    </source>
</evidence>
<accession>A0A4R8L736</accession>